<evidence type="ECO:0000256" key="4">
    <source>
        <dbReference type="ARBA" id="ARBA00012142"/>
    </source>
</evidence>
<keyword evidence="6" id="KW-0479">Metal-binding</keyword>
<evidence type="ECO:0000256" key="6">
    <source>
        <dbReference type="ARBA" id="ARBA00022723"/>
    </source>
</evidence>
<dbReference type="Pfam" id="PF00224">
    <property type="entry name" value="PK"/>
    <property type="match status" value="1"/>
</dbReference>
<dbReference type="SUPFAM" id="SSF51621">
    <property type="entry name" value="Phosphoenolpyruvate/pyruvate domain"/>
    <property type="match status" value="1"/>
</dbReference>
<dbReference type="InterPro" id="IPR011037">
    <property type="entry name" value="Pyrv_Knase-like_insert_dom_sf"/>
</dbReference>
<keyword evidence="7" id="KW-0547">Nucleotide-binding</keyword>
<dbReference type="GO" id="GO:0030955">
    <property type="term" value="F:potassium ion binding"/>
    <property type="evidence" value="ECO:0007669"/>
    <property type="project" value="InterPro"/>
</dbReference>
<evidence type="ECO:0000256" key="9">
    <source>
        <dbReference type="ARBA" id="ARBA00022840"/>
    </source>
</evidence>
<evidence type="ECO:0000256" key="12">
    <source>
        <dbReference type="ARBA" id="ARBA00023317"/>
    </source>
</evidence>
<evidence type="ECO:0000256" key="8">
    <source>
        <dbReference type="ARBA" id="ARBA00022777"/>
    </source>
</evidence>
<proteinExistence type="inferred from homology"/>
<evidence type="ECO:0000259" key="14">
    <source>
        <dbReference type="Pfam" id="PF00224"/>
    </source>
</evidence>
<evidence type="ECO:0000256" key="7">
    <source>
        <dbReference type="ARBA" id="ARBA00022741"/>
    </source>
</evidence>
<dbReference type="SUPFAM" id="SSF50800">
    <property type="entry name" value="PK beta-barrel domain-like"/>
    <property type="match status" value="1"/>
</dbReference>
<dbReference type="KEGG" id="eiv:EIN_390300"/>
<protein>
    <recommendedName>
        <fullName evidence="4 13">Pyruvate kinase</fullName>
        <ecNumber evidence="4 13">2.7.1.40</ecNumber>
    </recommendedName>
</protein>
<gene>
    <name evidence="15" type="ORF">EIN_390300</name>
</gene>
<dbReference type="InterPro" id="IPR015813">
    <property type="entry name" value="Pyrv/PenolPyrv_kinase-like_dom"/>
</dbReference>
<name>A0A0A1U526_ENTIV</name>
<comment type="similarity">
    <text evidence="3 13">Belongs to the pyruvate kinase family.</text>
</comment>
<dbReference type="PRINTS" id="PR01050">
    <property type="entry name" value="PYRUVTKNASE"/>
</dbReference>
<comment type="cofactor">
    <cofactor evidence="1">
        <name>K(+)</name>
        <dbReference type="ChEBI" id="CHEBI:29103"/>
    </cofactor>
</comment>
<dbReference type="GO" id="GO:0016301">
    <property type="term" value="F:kinase activity"/>
    <property type="evidence" value="ECO:0007669"/>
    <property type="project" value="UniProtKB-KW"/>
</dbReference>
<dbReference type="EMBL" id="KB206629">
    <property type="protein sequence ID" value="ELP89415.1"/>
    <property type="molecule type" value="Genomic_DNA"/>
</dbReference>
<dbReference type="RefSeq" id="XP_004256186.1">
    <property type="nucleotide sequence ID" value="XM_004256138.1"/>
</dbReference>
<dbReference type="GO" id="GO:0005524">
    <property type="term" value="F:ATP binding"/>
    <property type="evidence" value="ECO:0007669"/>
    <property type="project" value="UniProtKB-KW"/>
</dbReference>
<keyword evidence="16" id="KW-1185">Reference proteome</keyword>
<dbReference type="GO" id="GO:0004743">
    <property type="term" value="F:pyruvate kinase activity"/>
    <property type="evidence" value="ECO:0007669"/>
    <property type="project" value="UniProtKB-EC"/>
</dbReference>
<accession>A0A0A1U526</accession>
<dbReference type="OMA" id="DGPFAMK"/>
<sequence>MSFIFIPTVRTMEQAEKVLGHANTFLRVNSSHMEVDQLVVFVGELTKKYPGQRIYVDLQGSKIRVSRSQPIIQLVQGTEVELTIEEPTPDTKKIHIGNPNTIKLLQKGTHVKIDDGRLEIEVVSVESESHAVAKILKGGELRPGKGFNLQPHPFVQNALSQRDADIVERLKDVKEVCFALSFVCVVEEILDLKKRSGGKYVAAKIEREMDVERLLGISKECDEIWICRGDMGVQLGFVGMAKFVREYTTFMKTLKCPSIMAGEVMEHLCDNLIPTRSEICYLGNLIADGYDGMVLSDETVFGKYPKETMEFCANFTNEYLK</sequence>
<evidence type="ECO:0000256" key="13">
    <source>
        <dbReference type="RuleBase" id="RU000504"/>
    </source>
</evidence>
<dbReference type="Proteomes" id="UP000014680">
    <property type="component" value="Unassembled WGS sequence"/>
</dbReference>
<keyword evidence="8 13" id="KW-0418">Kinase</keyword>
<evidence type="ECO:0000256" key="11">
    <source>
        <dbReference type="ARBA" id="ARBA00023152"/>
    </source>
</evidence>
<organism evidence="15 16">
    <name type="scientific">Entamoeba invadens IP1</name>
    <dbReference type="NCBI Taxonomy" id="370355"/>
    <lineage>
        <taxon>Eukaryota</taxon>
        <taxon>Amoebozoa</taxon>
        <taxon>Evosea</taxon>
        <taxon>Archamoebae</taxon>
        <taxon>Mastigamoebida</taxon>
        <taxon>Entamoebidae</taxon>
        <taxon>Entamoeba</taxon>
    </lineage>
</organism>
<feature type="domain" description="Pyruvate kinase barrel" evidence="14">
    <location>
        <begin position="7"/>
        <end position="308"/>
    </location>
</feature>
<dbReference type="Gene3D" id="3.20.20.60">
    <property type="entry name" value="Phosphoenolpyruvate-binding domains"/>
    <property type="match status" value="1"/>
</dbReference>
<dbReference type="PANTHER" id="PTHR11817">
    <property type="entry name" value="PYRUVATE KINASE"/>
    <property type="match status" value="1"/>
</dbReference>
<keyword evidence="5 13" id="KW-0808">Transferase</keyword>
<dbReference type="InterPro" id="IPR015793">
    <property type="entry name" value="Pyrv_Knase_brl"/>
</dbReference>
<dbReference type="InterPro" id="IPR001697">
    <property type="entry name" value="Pyr_Knase"/>
</dbReference>
<dbReference type="InterPro" id="IPR040442">
    <property type="entry name" value="Pyrv_kinase-like_dom_sf"/>
</dbReference>
<dbReference type="OrthoDB" id="108365at2759"/>
<keyword evidence="11 13" id="KW-0324">Glycolysis</keyword>
<dbReference type="Gene3D" id="2.40.33.10">
    <property type="entry name" value="PK beta-barrel domain-like"/>
    <property type="match status" value="1"/>
</dbReference>
<keyword evidence="12 15" id="KW-0670">Pyruvate</keyword>
<evidence type="ECO:0000256" key="10">
    <source>
        <dbReference type="ARBA" id="ARBA00022842"/>
    </source>
</evidence>
<evidence type="ECO:0000313" key="15">
    <source>
        <dbReference type="EMBL" id="ELP89415.1"/>
    </source>
</evidence>
<dbReference type="InterPro" id="IPR015806">
    <property type="entry name" value="Pyrv_Knase_insert_dom_sf"/>
</dbReference>
<evidence type="ECO:0000256" key="3">
    <source>
        <dbReference type="ARBA" id="ARBA00008663"/>
    </source>
</evidence>
<evidence type="ECO:0000256" key="5">
    <source>
        <dbReference type="ARBA" id="ARBA00022679"/>
    </source>
</evidence>
<dbReference type="GeneID" id="14888431"/>
<reference evidence="15 16" key="1">
    <citation type="submission" date="2012-10" db="EMBL/GenBank/DDBJ databases">
        <authorList>
            <person name="Zafar N."/>
            <person name="Inman J."/>
            <person name="Hall N."/>
            <person name="Lorenzi H."/>
            <person name="Caler E."/>
        </authorList>
    </citation>
    <scope>NUCLEOTIDE SEQUENCE [LARGE SCALE GENOMIC DNA]</scope>
    <source>
        <strain evidence="15 16">IP1</strain>
    </source>
</reference>
<dbReference type="GO" id="GO:0000287">
    <property type="term" value="F:magnesium ion binding"/>
    <property type="evidence" value="ECO:0007669"/>
    <property type="project" value="InterPro"/>
</dbReference>
<evidence type="ECO:0000256" key="1">
    <source>
        <dbReference type="ARBA" id="ARBA00001958"/>
    </source>
</evidence>
<dbReference type="EC" id="2.7.1.40" evidence="4 13"/>
<dbReference type="UniPathway" id="UPA00109">
    <property type="reaction ID" value="UER00188"/>
</dbReference>
<dbReference type="AlphaFoldDB" id="A0A0A1U526"/>
<evidence type="ECO:0000313" key="16">
    <source>
        <dbReference type="Proteomes" id="UP000014680"/>
    </source>
</evidence>
<comment type="catalytic activity">
    <reaction evidence="13">
        <text>pyruvate + ATP = phosphoenolpyruvate + ADP + H(+)</text>
        <dbReference type="Rhea" id="RHEA:18157"/>
        <dbReference type="ChEBI" id="CHEBI:15361"/>
        <dbReference type="ChEBI" id="CHEBI:15378"/>
        <dbReference type="ChEBI" id="CHEBI:30616"/>
        <dbReference type="ChEBI" id="CHEBI:58702"/>
        <dbReference type="ChEBI" id="CHEBI:456216"/>
        <dbReference type="EC" id="2.7.1.40"/>
    </reaction>
</comment>
<dbReference type="VEuPathDB" id="AmoebaDB:EIN_390300"/>
<comment type="pathway">
    <text evidence="2 13">Carbohydrate degradation; glycolysis; pyruvate from D-glyceraldehyde 3-phosphate: step 5/5.</text>
</comment>
<evidence type="ECO:0000256" key="2">
    <source>
        <dbReference type="ARBA" id="ARBA00004997"/>
    </source>
</evidence>
<keyword evidence="10 13" id="KW-0460">Magnesium</keyword>
<keyword evidence="9" id="KW-0067">ATP-binding</keyword>